<accession>A0A6J7WKM0</accession>
<evidence type="ECO:0000313" key="2">
    <source>
        <dbReference type="EMBL" id="CAB4125300.1"/>
    </source>
</evidence>
<evidence type="ECO:0000313" key="3">
    <source>
        <dbReference type="EMBL" id="CAB5208564.1"/>
    </source>
</evidence>
<protein>
    <submittedName>
        <fullName evidence="3">Uncharacterized protein</fullName>
    </submittedName>
</protein>
<feature type="region of interest" description="Disordered" evidence="1">
    <location>
        <begin position="10"/>
        <end position="56"/>
    </location>
</feature>
<gene>
    <name evidence="3" type="ORF">UFOVP181_71</name>
    <name evidence="2" type="ORF">UFOVP57_91</name>
</gene>
<reference evidence="3" key="1">
    <citation type="submission" date="2020-05" db="EMBL/GenBank/DDBJ databases">
        <authorList>
            <person name="Chiriac C."/>
            <person name="Salcher M."/>
            <person name="Ghai R."/>
            <person name="Kavagutti S V."/>
        </authorList>
    </citation>
    <scope>NUCLEOTIDE SEQUENCE</scope>
</reference>
<evidence type="ECO:0000256" key="1">
    <source>
        <dbReference type="SAM" id="MobiDB-lite"/>
    </source>
</evidence>
<dbReference type="EMBL" id="LR796187">
    <property type="protein sequence ID" value="CAB4125300.1"/>
    <property type="molecule type" value="Genomic_DNA"/>
</dbReference>
<organism evidence="3">
    <name type="scientific">uncultured Caudovirales phage</name>
    <dbReference type="NCBI Taxonomy" id="2100421"/>
    <lineage>
        <taxon>Viruses</taxon>
        <taxon>Duplodnaviria</taxon>
        <taxon>Heunggongvirae</taxon>
        <taxon>Uroviricota</taxon>
        <taxon>Caudoviricetes</taxon>
        <taxon>Peduoviridae</taxon>
        <taxon>Maltschvirus</taxon>
        <taxon>Maltschvirus maltsch</taxon>
    </lineage>
</organism>
<name>A0A6J7WKM0_9CAUD</name>
<sequence length="111" mass="11945">MKMADILHKIADLIDQTEGGEESSDRPENTGKSSEDFQHDVDDGAESGGSDKEVGKFVPPLQAKLELLKKASGVDSHYDDEGSDELDDIKKLTGIKAVIQQEAGEDNDITG</sequence>
<dbReference type="EMBL" id="LR798231">
    <property type="protein sequence ID" value="CAB5208564.1"/>
    <property type="molecule type" value="Genomic_DNA"/>
</dbReference>
<feature type="compositionally biased region" description="Basic and acidic residues" evidence="1">
    <location>
        <begin position="23"/>
        <end position="42"/>
    </location>
</feature>
<proteinExistence type="predicted"/>